<reference evidence="1 2" key="1">
    <citation type="submission" date="2019-03" db="EMBL/GenBank/DDBJ databases">
        <title>Dyadobacter AR-3-6 sp. nov., isolated from arctic soil.</title>
        <authorList>
            <person name="Chaudhary D.K."/>
        </authorList>
    </citation>
    <scope>NUCLEOTIDE SEQUENCE [LARGE SCALE GENOMIC DNA]</scope>
    <source>
        <strain evidence="1 2">AR-3-6</strain>
    </source>
</reference>
<sequence>MAGEIPVQNIINVSITNTPSGLTEKNVNSLALFTTEQPANPGTFGSYGIYINPSQVATDFGTASVTAQMANAVFAQSPNLRTGNGRLVILPLLASVSATAGKFTTTAINANIANFAAVSNGDVRVTINTIAYNLLGMNFTGVQTLADIAAVIQAKLPFGIVTAVGNTLVFSSKKVGTTSTVALAAATGGTGTSLITATYLNSTAGAALAGVNASGETITAAIARTSGSVAYVGVMSNLDLEDAVITANATAIQAMDRMYFQHGGSQEDISGIALSVKNAGLDKTRILVYAQGAAQANLMKAAYAGRALSVNFTGSQTAQTMHLKQLATIVPDTNITQTLYDAAEISGADIYVSIDGVPCVISNGGNDFFDNVYADLALKFALETAGFNYLRQTNTKVPQTEPGMNGLKNAYSQVVERFVRNGSIAPGSWTSSERFGDPEIFDENVLNRGYYVYSLPITQQSAPEREARKAPLVQIAVKRAGAIHTSDVIVNINN</sequence>
<accession>A0A4R5DYB3</accession>
<evidence type="ECO:0000313" key="1">
    <source>
        <dbReference type="EMBL" id="TDE17714.1"/>
    </source>
</evidence>
<dbReference type="OrthoDB" id="5465420at2"/>
<comment type="caution">
    <text evidence="1">The sequence shown here is derived from an EMBL/GenBank/DDBJ whole genome shotgun (WGS) entry which is preliminary data.</text>
</comment>
<dbReference type="Proteomes" id="UP000294850">
    <property type="component" value="Unassembled WGS sequence"/>
</dbReference>
<dbReference type="Pfam" id="PF11863">
    <property type="entry name" value="DUF3383"/>
    <property type="match status" value="1"/>
</dbReference>
<dbReference type="RefSeq" id="WP_131957580.1">
    <property type="nucleotide sequence ID" value="NZ_SMFL01000002.1"/>
</dbReference>
<keyword evidence="2" id="KW-1185">Reference proteome</keyword>
<proteinExistence type="predicted"/>
<evidence type="ECO:0000313" key="2">
    <source>
        <dbReference type="Proteomes" id="UP000294850"/>
    </source>
</evidence>
<name>A0A4R5DYB3_9BACT</name>
<gene>
    <name evidence="1" type="ORF">E0F88_07435</name>
</gene>
<protein>
    <submittedName>
        <fullName evidence="1">DUF3383 family protein</fullName>
    </submittedName>
</protein>
<dbReference type="EMBL" id="SMFL01000002">
    <property type="protein sequence ID" value="TDE17714.1"/>
    <property type="molecule type" value="Genomic_DNA"/>
</dbReference>
<dbReference type="InterPro" id="IPR021808">
    <property type="entry name" value="DUF3383"/>
</dbReference>
<organism evidence="1 2">
    <name type="scientific">Dyadobacter psychrotolerans</name>
    <dbReference type="NCBI Taxonomy" id="2541721"/>
    <lineage>
        <taxon>Bacteria</taxon>
        <taxon>Pseudomonadati</taxon>
        <taxon>Bacteroidota</taxon>
        <taxon>Cytophagia</taxon>
        <taxon>Cytophagales</taxon>
        <taxon>Spirosomataceae</taxon>
        <taxon>Dyadobacter</taxon>
    </lineage>
</organism>
<dbReference type="AlphaFoldDB" id="A0A4R5DYB3"/>